<name>A0A4R2P7R3_9BACL</name>
<proteinExistence type="inferred from homology"/>
<comment type="caution">
    <text evidence="3">The sequence shown here is derived from an EMBL/GenBank/DDBJ whole genome shotgun (WGS) entry which is preliminary data.</text>
</comment>
<dbReference type="InterPro" id="IPR041522">
    <property type="entry name" value="CdaR_GGDEF"/>
</dbReference>
<evidence type="ECO:0000256" key="1">
    <source>
        <dbReference type="ARBA" id="ARBA00006754"/>
    </source>
</evidence>
<dbReference type="AlphaFoldDB" id="A0A4R2P7R3"/>
<dbReference type="Pfam" id="PF05651">
    <property type="entry name" value="Diacid_rec"/>
    <property type="match status" value="1"/>
</dbReference>
<dbReference type="Proteomes" id="UP000295416">
    <property type="component" value="Unassembled WGS sequence"/>
</dbReference>
<feature type="domain" description="UmuC" evidence="2">
    <location>
        <begin position="23"/>
        <end position="148"/>
    </location>
</feature>
<dbReference type="InterPro" id="IPR051448">
    <property type="entry name" value="CdaR-like_regulators"/>
</dbReference>
<dbReference type="InterPro" id="IPR001126">
    <property type="entry name" value="UmuC"/>
</dbReference>
<comment type="similarity">
    <text evidence="1">Belongs to the CdaR family.</text>
</comment>
<dbReference type="OrthoDB" id="9792148at2"/>
<dbReference type="GO" id="GO:0006281">
    <property type="term" value="P:DNA repair"/>
    <property type="evidence" value="ECO:0007669"/>
    <property type="project" value="InterPro"/>
</dbReference>
<dbReference type="PANTHER" id="PTHR33744">
    <property type="entry name" value="CARBOHYDRATE DIACID REGULATOR"/>
    <property type="match status" value="1"/>
</dbReference>
<dbReference type="Pfam" id="PF13556">
    <property type="entry name" value="HTH_30"/>
    <property type="match status" value="1"/>
</dbReference>
<dbReference type="RefSeq" id="WP_132744316.1">
    <property type="nucleotide sequence ID" value="NZ_SLXK01000004.1"/>
</dbReference>
<keyword evidence="4" id="KW-1185">Reference proteome</keyword>
<evidence type="ECO:0000259" key="2">
    <source>
        <dbReference type="PROSITE" id="PS50173"/>
    </source>
</evidence>
<dbReference type="PANTHER" id="PTHR33744:SF16">
    <property type="entry name" value="CARBOHYDRATE DIACID REGULATOR"/>
    <property type="match status" value="1"/>
</dbReference>
<dbReference type="InterPro" id="IPR025736">
    <property type="entry name" value="PucR_C-HTH_dom"/>
</dbReference>
<organism evidence="3 4">
    <name type="scientific">Scopulibacillus darangshiensis</name>
    <dbReference type="NCBI Taxonomy" id="442528"/>
    <lineage>
        <taxon>Bacteria</taxon>
        <taxon>Bacillati</taxon>
        <taxon>Bacillota</taxon>
        <taxon>Bacilli</taxon>
        <taxon>Bacillales</taxon>
        <taxon>Sporolactobacillaceae</taxon>
        <taxon>Scopulibacillus</taxon>
    </lineage>
</organism>
<sequence>MRLFPKLAGKIVNEVQKVIKEEIIVVDIDGFIIASTEQKRIGSPHEGAQIVLRTKKKLYIDETMTARLKGVKMGINMPITFEGRVAGVIGLTGDPKEVEPYAELIRRMTELIISEASFAEQLEWRTRGLESYFYEWVNLTKVDQDFIDRGLMLGIPLYQKHLCGLIQLHSENHEPLKFIHREMFEWFQRYFTSENDYLVHWGQGLFFILKNMEGSFSEDFFRTQLEKLKRFGEQKYGIHLAVGVGKTVGTSHIHQSYREAKKALRVAEKSRAIIFYRELSIEIILEEVPMETRNEFLNRTIEKLGIYPELIKTLQTYFSNNQSAKSTADEMHIHINTLHYRLKQIKELTGIDPKESEGGVIFYLALHFLPGNNLI</sequence>
<dbReference type="InterPro" id="IPR008599">
    <property type="entry name" value="Diacid_rec"/>
</dbReference>
<dbReference type="Pfam" id="PF17853">
    <property type="entry name" value="GGDEF_2"/>
    <property type="match status" value="1"/>
</dbReference>
<reference evidence="3 4" key="1">
    <citation type="submission" date="2019-03" db="EMBL/GenBank/DDBJ databases">
        <title>Genomic Encyclopedia of Type Strains, Phase IV (KMG-IV): sequencing the most valuable type-strain genomes for metagenomic binning, comparative biology and taxonomic classification.</title>
        <authorList>
            <person name="Goeker M."/>
        </authorList>
    </citation>
    <scope>NUCLEOTIDE SEQUENCE [LARGE SCALE GENOMIC DNA]</scope>
    <source>
        <strain evidence="3 4">DSM 19377</strain>
    </source>
</reference>
<evidence type="ECO:0000313" key="3">
    <source>
        <dbReference type="EMBL" id="TCP30980.1"/>
    </source>
</evidence>
<dbReference type="InterPro" id="IPR042070">
    <property type="entry name" value="PucR_C-HTH_sf"/>
</dbReference>
<accession>A0A4R2P7R3</accession>
<dbReference type="PROSITE" id="PS50173">
    <property type="entry name" value="UMUC"/>
    <property type="match status" value="1"/>
</dbReference>
<protein>
    <submittedName>
        <fullName evidence="3">CdaR family transcriptional regulator</fullName>
    </submittedName>
</protein>
<dbReference type="Gene3D" id="1.10.10.2840">
    <property type="entry name" value="PucR C-terminal helix-turn-helix domain"/>
    <property type="match status" value="1"/>
</dbReference>
<dbReference type="EMBL" id="SLXK01000004">
    <property type="protein sequence ID" value="TCP30980.1"/>
    <property type="molecule type" value="Genomic_DNA"/>
</dbReference>
<gene>
    <name evidence="3" type="ORF">EV207_104159</name>
</gene>
<evidence type="ECO:0000313" key="4">
    <source>
        <dbReference type="Proteomes" id="UP000295416"/>
    </source>
</evidence>